<dbReference type="InterPro" id="IPR016181">
    <property type="entry name" value="Acyl_CoA_acyltransferase"/>
</dbReference>
<dbReference type="PANTHER" id="PTHR42919">
    <property type="entry name" value="N-ALPHA-ACETYLTRANSFERASE"/>
    <property type="match status" value="1"/>
</dbReference>
<evidence type="ECO:0000313" key="5">
    <source>
        <dbReference type="Proteomes" id="UP001165243"/>
    </source>
</evidence>
<dbReference type="PROSITE" id="PS51186">
    <property type="entry name" value="GNAT"/>
    <property type="match status" value="1"/>
</dbReference>
<keyword evidence="1" id="KW-0808">Transferase</keyword>
<dbReference type="InterPro" id="IPR006464">
    <property type="entry name" value="AcTrfase_RimI/Ard1"/>
</dbReference>
<dbReference type="SUPFAM" id="SSF55729">
    <property type="entry name" value="Acyl-CoA N-acyltransferases (Nat)"/>
    <property type="match status" value="1"/>
</dbReference>
<evidence type="ECO:0000256" key="1">
    <source>
        <dbReference type="ARBA" id="ARBA00022679"/>
    </source>
</evidence>
<dbReference type="InterPro" id="IPR051556">
    <property type="entry name" value="N-term/lysine_N-AcTrnsfr"/>
</dbReference>
<dbReference type="Gene3D" id="3.40.630.30">
    <property type="match status" value="1"/>
</dbReference>
<dbReference type="NCBIfam" id="TIGR01575">
    <property type="entry name" value="rimI"/>
    <property type="match status" value="1"/>
</dbReference>
<reference evidence="4" key="1">
    <citation type="submission" date="2023-04" db="EMBL/GenBank/DDBJ databases">
        <title>Draft genome sequences of Lactobacillus delbrueckii subsp. bulgaricus ME-900 and ME-901 with improved acid tolerance.</title>
        <authorList>
            <person name="Ishida T."/>
            <person name="Yamamoto E."/>
            <person name="Koizumi A."/>
            <person name="Fujiwara S."/>
            <person name="Makino S."/>
            <person name="Kano H."/>
            <person name="Kimura K."/>
        </authorList>
    </citation>
    <scope>NUCLEOTIDE SEQUENCE</scope>
    <source>
        <strain evidence="4">ME-900</strain>
    </source>
</reference>
<accession>A0AAV5PCE5</accession>
<dbReference type="InterPro" id="IPR000182">
    <property type="entry name" value="GNAT_dom"/>
</dbReference>
<organism evidence="4 5">
    <name type="scientific">Lactobacillus delbrueckii subsp. bulgaricus</name>
    <dbReference type="NCBI Taxonomy" id="1585"/>
    <lineage>
        <taxon>Bacteria</taxon>
        <taxon>Bacillati</taxon>
        <taxon>Bacillota</taxon>
        <taxon>Bacilli</taxon>
        <taxon>Lactobacillales</taxon>
        <taxon>Lactobacillaceae</taxon>
        <taxon>Lactobacillus</taxon>
    </lineage>
</organism>
<gene>
    <name evidence="4" type="primary">rimI</name>
    <name evidence="4" type="ORF">ME0900_05530</name>
</gene>
<dbReference type="CDD" id="cd04301">
    <property type="entry name" value="NAT_SF"/>
    <property type="match status" value="1"/>
</dbReference>
<sequence length="176" mass="20076">MGLFFKDDLVQFAPRAISISGHEYCLKKAEAGELARLLLLEKEVYAGRRPWDGEVFAEELRRRDSLYLLLLEGDFLVGAIGCRFSLSKAHITFLAVMPKEQGQGIGSYLVQTVLDLAKSADLKAVTLEVRVENKKAQELYRQLGFEDNFVRKNYYDNDDRPDSDGLNMICHLRKKN</sequence>
<evidence type="ECO:0000259" key="3">
    <source>
        <dbReference type="PROSITE" id="PS51186"/>
    </source>
</evidence>
<dbReference type="Proteomes" id="UP001165243">
    <property type="component" value="Unassembled WGS sequence"/>
</dbReference>
<protein>
    <submittedName>
        <fullName evidence="4">Ribosomal-protein-alanine acetyltransferase</fullName>
    </submittedName>
</protein>
<dbReference type="AlphaFoldDB" id="A0AAV5PCE5"/>
<dbReference type="EMBL" id="BSWK01000004">
    <property type="protein sequence ID" value="GMB86181.1"/>
    <property type="molecule type" value="Genomic_DNA"/>
</dbReference>
<evidence type="ECO:0000313" key="4">
    <source>
        <dbReference type="EMBL" id="GMB86181.1"/>
    </source>
</evidence>
<feature type="domain" description="N-acetyltransferase" evidence="3">
    <location>
        <begin position="24"/>
        <end position="173"/>
    </location>
</feature>
<proteinExistence type="predicted"/>
<comment type="caution">
    <text evidence="4">The sequence shown here is derived from an EMBL/GenBank/DDBJ whole genome shotgun (WGS) entry which is preliminary data.</text>
</comment>
<name>A0AAV5PCE5_LACDE</name>
<dbReference type="Pfam" id="PF00583">
    <property type="entry name" value="Acetyltransf_1"/>
    <property type="match status" value="1"/>
</dbReference>
<dbReference type="PANTHER" id="PTHR42919:SF8">
    <property type="entry name" value="N-ALPHA-ACETYLTRANSFERASE 50"/>
    <property type="match status" value="1"/>
</dbReference>
<dbReference type="RefSeq" id="WP_011544121.1">
    <property type="nucleotide sequence ID" value="NZ_BJMY01000052.1"/>
</dbReference>
<keyword evidence="2" id="KW-0012">Acyltransferase</keyword>
<dbReference type="GO" id="GO:0008080">
    <property type="term" value="F:N-acetyltransferase activity"/>
    <property type="evidence" value="ECO:0007669"/>
    <property type="project" value="InterPro"/>
</dbReference>
<evidence type="ECO:0000256" key="2">
    <source>
        <dbReference type="ARBA" id="ARBA00023315"/>
    </source>
</evidence>